<feature type="region of interest" description="Disordered" evidence="5">
    <location>
        <begin position="1016"/>
        <end position="1044"/>
    </location>
</feature>
<feature type="compositionally biased region" description="Low complexity" evidence="5">
    <location>
        <begin position="1568"/>
        <end position="1581"/>
    </location>
</feature>
<feature type="repeat" description="WD" evidence="4">
    <location>
        <begin position="126"/>
        <end position="161"/>
    </location>
</feature>
<keyword evidence="2" id="KW-0677">Repeat</keyword>
<dbReference type="GO" id="GO:0005774">
    <property type="term" value="C:vacuolar membrane"/>
    <property type="evidence" value="ECO:0007669"/>
    <property type="project" value="TreeGrafter"/>
</dbReference>
<evidence type="ECO:0000256" key="1">
    <source>
        <dbReference type="ARBA" id="ARBA00022574"/>
    </source>
</evidence>
<feature type="region of interest" description="Disordered" evidence="5">
    <location>
        <begin position="762"/>
        <end position="794"/>
    </location>
</feature>
<dbReference type="SUPFAM" id="SSF50978">
    <property type="entry name" value="WD40 repeat-like"/>
    <property type="match status" value="1"/>
</dbReference>
<dbReference type="InterPro" id="IPR036322">
    <property type="entry name" value="WD40_repeat_dom_sf"/>
</dbReference>
<comment type="caution">
    <text evidence="7">The sequence shown here is derived from an EMBL/GenBank/DDBJ whole genome shotgun (WGS) entry which is preliminary data.</text>
</comment>
<keyword evidence="8" id="KW-1185">Reference proteome</keyword>
<dbReference type="PANTHER" id="PTHR46170:SF1">
    <property type="entry name" value="GATOR COMPLEX PROTEIN WDR59"/>
    <property type="match status" value="1"/>
</dbReference>
<dbReference type="GO" id="GO:1904263">
    <property type="term" value="P:positive regulation of TORC1 signaling"/>
    <property type="evidence" value="ECO:0007669"/>
    <property type="project" value="TreeGrafter"/>
</dbReference>
<evidence type="ECO:0000256" key="4">
    <source>
        <dbReference type="PROSITE-ProRule" id="PRU00221"/>
    </source>
</evidence>
<feature type="region of interest" description="Disordered" evidence="5">
    <location>
        <begin position="683"/>
        <end position="745"/>
    </location>
</feature>
<dbReference type="Gene3D" id="2.130.10.10">
    <property type="entry name" value="YVTN repeat-like/Quinoprotein amine dehydrogenase"/>
    <property type="match status" value="1"/>
</dbReference>
<dbReference type="PROSITE" id="PS50908">
    <property type="entry name" value="RWD"/>
    <property type="match status" value="1"/>
</dbReference>
<dbReference type="InterPro" id="IPR049567">
    <property type="entry name" value="WDR59-like"/>
</dbReference>
<proteinExistence type="inferred from homology"/>
<dbReference type="Pfam" id="PF00400">
    <property type="entry name" value="WD40"/>
    <property type="match status" value="2"/>
</dbReference>
<evidence type="ECO:0000256" key="3">
    <source>
        <dbReference type="ARBA" id="ARBA00038452"/>
    </source>
</evidence>
<feature type="compositionally biased region" description="Polar residues" evidence="5">
    <location>
        <begin position="1456"/>
        <end position="1465"/>
    </location>
</feature>
<dbReference type="Pfam" id="PF05773">
    <property type="entry name" value="RWD"/>
    <property type="match status" value="1"/>
</dbReference>
<feature type="region of interest" description="Disordered" evidence="5">
    <location>
        <begin position="1563"/>
        <end position="1635"/>
    </location>
</feature>
<dbReference type="InterPro" id="IPR015943">
    <property type="entry name" value="WD40/YVTN_repeat-like_dom_sf"/>
</dbReference>
<dbReference type="GO" id="GO:0035859">
    <property type="term" value="C:Seh1-associated complex"/>
    <property type="evidence" value="ECO:0007669"/>
    <property type="project" value="TreeGrafter"/>
</dbReference>
<evidence type="ECO:0000259" key="6">
    <source>
        <dbReference type="PROSITE" id="PS50908"/>
    </source>
</evidence>
<dbReference type="Gene3D" id="3.10.110.10">
    <property type="entry name" value="Ubiquitin Conjugating Enzyme"/>
    <property type="match status" value="1"/>
</dbReference>
<name>A0AA40AXH3_9PEZI</name>
<evidence type="ECO:0000256" key="5">
    <source>
        <dbReference type="SAM" id="MobiDB-lite"/>
    </source>
</evidence>
<dbReference type="Proteomes" id="UP001172159">
    <property type="component" value="Unassembled WGS sequence"/>
</dbReference>
<keyword evidence="1 4" id="KW-0853">WD repeat</keyword>
<feature type="compositionally biased region" description="Polar residues" evidence="5">
    <location>
        <begin position="1033"/>
        <end position="1044"/>
    </location>
</feature>
<dbReference type="SMART" id="SM00320">
    <property type="entry name" value="WD40"/>
    <property type="match status" value="4"/>
</dbReference>
<feature type="compositionally biased region" description="Basic and acidic residues" evidence="5">
    <location>
        <begin position="371"/>
        <end position="380"/>
    </location>
</feature>
<comment type="similarity">
    <text evidence="3">Belongs to the WD repeat WDR59 family.</text>
</comment>
<feature type="region of interest" description="Disordered" evidence="5">
    <location>
        <begin position="371"/>
        <end position="396"/>
    </location>
</feature>
<feature type="compositionally biased region" description="Gly residues" evidence="5">
    <location>
        <begin position="771"/>
        <end position="781"/>
    </location>
</feature>
<gene>
    <name evidence="7" type="ORF">B0T21DRAFT_372511</name>
</gene>
<feature type="compositionally biased region" description="Gly residues" evidence="5">
    <location>
        <begin position="1582"/>
        <end position="1595"/>
    </location>
</feature>
<feature type="repeat" description="WD" evidence="4">
    <location>
        <begin position="213"/>
        <end position="246"/>
    </location>
</feature>
<feature type="compositionally biased region" description="Acidic residues" evidence="5">
    <location>
        <begin position="604"/>
        <end position="618"/>
    </location>
</feature>
<organism evidence="7 8">
    <name type="scientific">Apiosordaria backusii</name>
    <dbReference type="NCBI Taxonomy" id="314023"/>
    <lineage>
        <taxon>Eukaryota</taxon>
        <taxon>Fungi</taxon>
        <taxon>Dikarya</taxon>
        <taxon>Ascomycota</taxon>
        <taxon>Pezizomycotina</taxon>
        <taxon>Sordariomycetes</taxon>
        <taxon>Sordariomycetidae</taxon>
        <taxon>Sordariales</taxon>
        <taxon>Lasiosphaeriaceae</taxon>
        <taxon>Apiosordaria</taxon>
    </lineage>
</organism>
<dbReference type="PANTHER" id="PTHR46170">
    <property type="entry name" value="GATOR COMPLEX PROTEIN WDR59"/>
    <property type="match status" value="1"/>
</dbReference>
<dbReference type="EMBL" id="JAUKTV010000011">
    <property type="protein sequence ID" value="KAK0723812.1"/>
    <property type="molecule type" value="Genomic_DNA"/>
</dbReference>
<feature type="compositionally biased region" description="Polar residues" evidence="5">
    <location>
        <begin position="625"/>
        <end position="637"/>
    </location>
</feature>
<accession>A0AA40AXH3</accession>
<dbReference type="PROSITE" id="PS50294">
    <property type="entry name" value="WD_REPEATS_REGION"/>
    <property type="match status" value="1"/>
</dbReference>
<feature type="region of interest" description="Disordered" evidence="5">
    <location>
        <begin position="1413"/>
        <end position="1485"/>
    </location>
</feature>
<evidence type="ECO:0000313" key="7">
    <source>
        <dbReference type="EMBL" id="KAK0723812.1"/>
    </source>
</evidence>
<feature type="region of interest" description="Disordered" evidence="5">
    <location>
        <begin position="604"/>
        <end position="653"/>
    </location>
</feature>
<dbReference type="InterPro" id="IPR006575">
    <property type="entry name" value="RWD_dom"/>
</dbReference>
<dbReference type="InterPro" id="IPR001680">
    <property type="entry name" value="WD40_rpt"/>
</dbReference>
<dbReference type="GO" id="GO:0034198">
    <property type="term" value="P:cellular response to amino acid starvation"/>
    <property type="evidence" value="ECO:0007669"/>
    <property type="project" value="TreeGrafter"/>
</dbReference>
<dbReference type="InterPro" id="IPR016135">
    <property type="entry name" value="UBQ-conjugating_enzyme/RWD"/>
</dbReference>
<feature type="compositionally biased region" description="Low complexity" evidence="5">
    <location>
        <begin position="734"/>
        <end position="743"/>
    </location>
</feature>
<protein>
    <recommendedName>
        <fullName evidence="6">RWD domain-containing protein</fullName>
    </recommendedName>
</protein>
<evidence type="ECO:0000256" key="2">
    <source>
        <dbReference type="ARBA" id="ARBA00022737"/>
    </source>
</evidence>
<dbReference type="InterPro" id="IPR049566">
    <property type="entry name" value="WDR59_RTC1-like_RING_Znf"/>
</dbReference>
<reference evidence="7" key="1">
    <citation type="submission" date="2023-06" db="EMBL/GenBank/DDBJ databases">
        <title>Genome-scale phylogeny and comparative genomics of the fungal order Sordariales.</title>
        <authorList>
            <consortium name="Lawrence Berkeley National Laboratory"/>
            <person name="Hensen N."/>
            <person name="Bonometti L."/>
            <person name="Westerberg I."/>
            <person name="Brannstrom I.O."/>
            <person name="Guillou S."/>
            <person name="Cros-Aarteil S."/>
            <person name="Calhoun S."/>
            <person name="Haridas S."/>
            <person name="Kuo A."/>
            <person name="Mondo S."/>
            <person name="Pangilinan J."/>
            <person name="Riley R."/>
            <person name="Labutti K."/>
            <person name="Andreopoulos B."/>
            <person name="Lipzen A."/>
            <person name="Chen C."/>
            <person name="Yanf M."/>
            <person name="Daum C."/>
            <person name="Ng V."/>
            <person name="Clum A."/>
            <person name="Steindorff A."/>
            <person name="Ohm R."/>
            <person name="Martin F."/>
            <person name="Silar P."/>
            <person name="Natvig D."/>
            <person name="Lalanne C."/>
            <person name="Gautier V."/>
            <person name="Ament-Velasquez S.L."/>
            <person name="Kruys A."/>
            <person name="Hutchinson M.I."/>
            <person name="Powell A.J."/>
            <person name="Barry K."/>
            <person name="Miller A.N."/>
            <person name="Grigoriev I.V."/>
            <person name="Debuchy R."/>
            <person name="Gladieux P."/>
            <person name="Thoren M.H."/>
            <person name="Johannesson H."/>
        </authorList>
    </citation>
    <scope>NUCLEOTIDE SEQUENCE</scope>
    <source>
        <strain evidence="7">CBS 540.89</strain>
    </source>
</reference>
<evidence type="ECO:0000313" key="8">
    <source>
        <dbReference type="Proteomes" id="UP001172159"/>
    </source>
</evidence>
<dbReference type="PROSITE" id="PS50082">
    <property type="entry name" value="WD_REPEATS_2"/>
    <property type="match status" value="2"/>
</dbReference>
<sequence>MPFSFDRLSQPPQKGKVIKSAFDSETFDADGTIHVDGLVGSATISPSGRDVALASPEGLAIIDLDSPWSPPRRLSSHGLPWLVVDVQWSPFAARDYWVASTANHRCLVWNLNKRDDSSSGAIEHSLQAHRRAITDINFSAHHPDSLATCAVDGYVHCWDLRRPKYPALTFCDWFAGATQVKYCRQDSHILASAHDRYLHIWDSRKTAEPLKTITAHTSKIYGIDWNRTRATCIVTCSLDKSIKFWDYAKEDGALQRVIRTDFPVWRARHTPFGSGLLAMPQNEPGNLYLYDRRSEPTDPIDSAVAPVAVFPGHGDHKVKEFLWRSRGTVKDGIDNREFQLVSWGEDNEDPLMKNLILTRKGAAYKTFRTVDDANQHDRRSPTMSDPRPGTGSQFRPSALSMDLRTRARRIGPSWRATSMKAKTNSGKAVDKSQLQIGWMRGITISKRKSGSEMRPDSPDSRMLGHSFDSDWLEPETIQDEFLRISSRLPNVQWENIDMDSLTLKASLKGPWGVDQATIFIKVKVDIPPSYPKSRAPRFYVEKSSFMPEETHKKLQRELQELSNRFLERQENCLFVAFTYLLGEVDLETSTSYFKNVRDLDDDIDGLADESSSEEDESDIPAGGSVSMSQELSNSTELDPTATLAPTQRPMIPPPPRLCGARFSSDGKLVCFFPTKQKALFTLPAPDVSSNKQKGEPTFDGFGRLPQDSPAPKHRFHDETSATDDQSGYSDDTESTSSTDSEPTTVHKISLWYQPGRYFRKPLSTNDSVRSSGGGTGAGTGTGTSTSRRRPGGRAKNVVSIHDFRAYLPSKKELAEEYAIFGDGADVCNHNAAVADKYGYSDLANIWKYAALLLRRDIPLEFQFNRRQSVLVIARESVARSKYYEHEASLAGRVKWGCHPLARGLIDDLFDYFEKMADIQMLAMLTCIFGDSFDEDGWGDAEPRLTQPETPLPMKAPSFSLEYFPTDPSLWNVNYRSQGSSAVGTPRIANTPAGYSDSPMVEDIMMFAEFGAHSYSSGETPPKLTPGHAREARQTQSLSTSPNNKSFYKANSTVASIAASLPRALAGIVSGSPPDPPVRKRLSPAETILGTFSPSALLWGSSTVFGAFAAPETPGTARTSLSDDDRVRDEIYSMVPTAVSCDPENQGLFDDDGWMLTPLIEPRRRELYTHYRYAYAEMLQMWGQSLSRLEILKFNVLKDERFYNNHNKWNSNDSDYDDFDATPYGSRHYPTGAGSPEMGFGGRRERFRDLATTGRGLDVTGVCHIHEIQLEPVEYTRVVNGGLGGAVGICPRCYPENAYGTKVPQTELHCIYCLRVIDGLYSACLSCGCVTHASCRSEWLAMGETECPAGDECNCVEEAFNGQVESWSALQAAIAQFPPKPPPVSALPKVTPASRVMTASEKTIASLKKAVGVGGGALPARSRRKSAPTELSKFQAESGLLPDQPPRPPIRPNLRRMQTNTGSYAHNSEDEPSYPSPAHPDRESGSGIWENIVSRRQIPSVTITSASNNGSSGSSAASTAATPSGLFAAMNIGYNMGLGYVSKPPVQGDEPISAARLSLGNRLKKSLHGGSSSAGSSSVSSSPGGGGGGDGSGSNSGGSAKVRREPQGIAAGSGRSPYSAELGGSAFVRRKNEWKA</sequence>
<feature type="domain" description="RWD" evidence="6">
    <location>
        <begin position="479"/>
        <end position="587"/>
    </location>
</feature>
<dbReference type="GO" id="GO:0035591">
    <property type="term" value="F:signaling adaptor activity"/>
    <property type="evidence" value="ECO:0007669"/>
    <property type="project" value="TreeGrafter"/>
</dbReference>
<dbReference type="Pfam" id="PF17120">
    <property type="entry name" value="zf-RING_16"/>
    <property type="match status" value="1"/>
</dbReference>